<keyword evidence="4" id="KW-0812">Transmembrane</keyword>
<comment type="similarity">
    <text evidence="2">Belongs to the SPCS2 family.</text>
</comment>
<keyword evidence="5" id="KW-0256">Endoplasmic reticulum</keyword>
<protein>
    <recommendedName>
        <fullName evidence="3">Signal peptidase complex subunit 2</fullName>
    </recommendedName>
    <alternativeName>
        <fullName evidence="8">Microsomal signal peptidase 25 kDa subunit</fullName>
    </alternativeName>
</protein>
<comment type="caution">
    <text evidence="10">The sequence shown here is derived from an EMBL/GenBank/DDBJ whole genome shotgun (WGS) entry which is preliminary data.</text>
</comment>
<keyword evidence="7" id="KW-0472">Membrane</keyword>
<evidence type="ECO:0000256" key="1">
    <source>
        <dbReference type="ARBA" id="ARBA00004477"/>
    </source>
</evidence>
<comment type="function">
    <text evidence="9">Component of the signal peptidase complex (SPC) which catalyzes the cleavage of N-terminal signal sequences from nascent proteins as they are translocated into the lumen of the endoplasmic reticulum. Enhances the enzymatic activity of SPC and facilitates the interactions between different components of the translocation site.</text>
</comment>
<organism evidence="10 11">
    <name type="scientific">Bambusicola thoracicus</name>
    <name type="common">Chinese bamboo-partridge</name>
    <name type="synonym">Perdix thoracica</name>
    <dbReference type="NCBI Taxonomy" id="9083"/>
    <lineage>
        <taxon>Eukaryota</taxon>
        <taxon>Metazoa</taxon>
        <taxon>Chordata</taxon>
        <taxon>Craniata</taxon>
        <taxon>Vertebrata</taxon>
        <taxon>Euteleostomi</taxon>
        <taxon>Archelosauria</taxon>
        <taxon>Archosauria</taxon>
        <taxon>Dinosauria</taxon>
        <taxon>Saurischia</taxon>
        <taxon>Theropoda</taxon>
        <taxon>Coelurosauria</taxon>
        <taxon>Aves</taxon>
        <taxon>Neognathae</taxon>
        <taxon>Galloanserae</taxon>
        <taxon>Galliformes</taxon>
        <taxon>Phasianidae</taxon>
        <taxon>Perdicinae</taxon>
        <taxon>Bambusicola</taxon>
    </lineage>
</organism>
<dbReference type="GO" id="GO:0008233">
    <property type="term" value="F:peptidase activity"/>
    <property type="evidence" value="ECO:0007669"/>
    <property type="project" value="UniProtKB-UniRule"/>
</dbReference>
<dbReference type="EMBL" id="PPHD01096034">
    <property type="protein sequence ID" value="POI19713.1"/>
    <property type="molecule type" value="Genomic_DNA"/>
</dbReference>
<keyword evidence="6" id="KW-1133">Transmembrane helix</keyword>
<dbReference type="GO" id="GO:0045047">
    <property type="term" value="P:protein targeting to ER"/>
    <property type="evidence" value="ECO:0007669"/>
    <property type="project" value="TreeGrafter"/>
</dbReference>
<evidence type="ECO:0000256" key="5">
    <source>
        <dbReference type="ARBA" id="ARBA00022824"/>
    </source>
</evidence>
<dbReference type="AlphaFoldDB" id="A0A2P4S6I4"/>
<evidence type="ECO:0000256" key="2">
    <source>
        <dbReference type="ARBA" id="ARBA00007324"/>
    </source>
</evidence>
<dbReference type="GO" id="GO:0006465">
    <property type="term" value="P:signal peptide processing"/>
    <property type="evidence" value="ECO:0007669"/>
    <property type="project" value="UniProtKB-UniRule"/>
</dbReference>
<dbReference type="Proteomes" id="UP000237246">
    <property type="component" value="Unassembled WGS sequence"/>
</dbReference>
<accession>A0A2P4S6I4</accession>
<dbReference type="GO" id="GO:0005787">
    <property type="term" value="C:signal peptidase complex"/>
    <property type="evidence" value="ECO:0007669"/>
    <property type="project" value="UniProtKB-UniRule"/>
</dbReference>
<keyword evidence="11" id="KW-1185">Reference proteome</keyword>
<dbReference type="InterPro" id="IPR009582">
    <property type="entry name" value="Spc2/SPCS2"/>
</dbReference>
<evidence type="ECO:0000313" key="10">
    <source>
        <dbReference type="EMBL" id="POI19713.1"/>
    </source>
</evidence>
<evidence type="ECO:0000256" key="3">
    <source>
        <dbReference type="ARBA" id="ARBA00017057"/>
    </source>
</evidence>
<proteinExistence type="inferred from homology"/>
<reference evidence="10 11" key="1">
    <citation type="submission" date="2018-01" db="EMBL/GenBank/DDBJ databases">
        <title>Comparison of the Chinese Bamboo Partridge and Red Junglefowl genome sequences highlights the importance of demography in genome evolution.</title>
        <authorList>
            <person name="Tiley G.P."/>
            <person name="Kimball R.T."/>
            <person name="Braun E.L."/>
            <person name="Burleigh J.G."/>
        </authorList>
    </citation>
    <scope>NUCLEOTIDE SEQUENCE [LARGE SCALE GENOMIC DNA]</scope>
    <source>
        <strain evidence="10">RTK389</strain>
        <tissue evidence="10">Blood</tissue>
    </source>
</reference>
<name>A0A2P4S6I4_BAMTH</name>
<evidence type="ECO:0000256" key="4">
    <source>
        <dbReference type="ARBA" id="ARBA00022692"/>
    </source>
</evidence>
<dbReference type="OrthoDB" id="29558at2759"/>
<evidence type="ECO:0000256" key="7">
    <source>
        <dbReference type="ARBA" id="ARBA00023136"/>
    </source>
</evidence>
<comment type="subcellular location">
    <subcellularLocation>
        <location evidence="1">Endoplasmic reticulum membrane</location>
        <topology evidence="1">Multi-pass membrane protein</topology>
    </subcellularLocation>
</comment>
<evidence type="ECO:0000256" key="6">
    <source>
        <dbReference type="ARBA" id="ARBA00022989"/>
    </source>
</evidence>
<evidence type="ECO:0000313" key="11">
    <source>
        <dbReference type="Proteomes" id="UP000237246"/>
    </source>
</evidence>
<dbReference type="PANTHER" id="PTHR13085">
    <property type="entry name" value="MICROSOMAL SIGNAL PEPTIDASE 25 KDA SUBUNIT"/>
    <property type="match status" value="1"/>
</dbReference>
<gene>
    <name evidence="10" type="ORF">CIB84_016541</name>
</gene>
<evidence type="ECO:0000256" key="9">
    <source>
        <dbReference type="ARBA" id="ARBA00045608"/>
    </source>
</evidence>
<dbReference type="PANTHER" id="PTHR13085:SF0">
    <property type="entry name" value="SIGNAL PEPTIDASE COMPLEX SUBUNIT 2"/>
    <property type="match status" value="1"/>
</dbReference>
<sequence length="53" mass="6062">LTFISGKTKQQREAEFTRSIAKFFDANGTLVMEAYEPEVSKLHDSLALERKTK</sequence>
<evidence type="ECO:0000256" key="8">
    <source>
        <dbReference type="ARBA" id="ARBA00031207"/>
    </source>
</evidence>
<feature type="non-terminal residue" evidence="10">
    <location>
        <position position="1"/>
    </location>
</feature>